<dbReference type="InterPro" id="IPR023311">
    <property type="entry name" value="Methusela_ecto_dom_2"/>
</dbReference>
<dbReference type="CDD" id="cd00251">
    <property type="entry name" value="Mth_Ecto"/>
    <property type="match status" value="1"/>
</dbReference>
<feature type="transmembrane region" description="Helical" evidence="15">
    <location>
        <begin position="235"/>
        <end position="262"/>
    </location>
</feature>
<evidence type="ECO:0000256" key="1">
    <source>
        <dbReference type="ARBA" id="ARBA00004651"/>
    </source>
</evidence>
<dbReference type="InterPro" id="IPR044860">
    <property type="entry name" value="Methusela_ecto_dom_1"/>
</dbReference>
<evidence type="ECO:0000256" key="6">
    <source>
        <dbReference type="ARBA" id="ARBA00022725"/>
    </source>
</evidence>
<comment type="subcellular location">
    <subcellularLocation>
        <location evidence="1">Cell membrane</location>
        <topology evidence="1">Multi-pass membrane protein</topology>
    </subcellularLocation>
</comment>
<accession>B4MXA9</accession>
<evidence type="ECO:0000256" key="10">
    <source>
        <dbReference type="ARBA" id="ARBA00023136"/>
    </source>
</evidence>
<dbReference type="GO" id="GO:0008528">
    <property type="term" value="F:G protein-coupled peptide receptor activity"/>
    <property type="evidence" value="ECO:0007669"/>
    <property type="project" value="TreeGrafter"/>
</dbReference>
<keyword evidence="9" id="KW-0297">G-protein coupled receptor</keyword>
<dbReference type="GO" id="GO:0005549">
    <property type="term" value="F:odorant binding"/>
    <property type="evidence" value="ECO:0007669"/>
    <property type="project" value="InterPro"/>
</dbReference>
<evidence type="ECO:0000256" key="11">
    <source>
        <dbReference type="ARBA" id="ARBA00023157"/>
    </source>
</evidence>
<dbReference type="Pfam" id="PF06652">
    <property type="entry name" value="Methuselah_N"/>
    <property type="match status" value="1"/>
</dbReference>
<dbReference type="InterPro" id="IPR000832">
    <property type="entry name" value="GPCR_2_secretin-like"/>
</dbReference>
<dbReference type="InParanoid" id="B4MXA9"/>
<keyword evidence="11" id="KW-1015">Disulfide bond</keyword>
<evidence type="ECO:0000256" key="15">
    <source>
        <dbReference type="SAM" id="Phobius"/>
    </source>
</evidence>
<keyword evidence="4" id="KW-0716">Sensory transduction</keyword>
<dbReference type="PANTHER" id="PTHR47154:SF2">
    <property type="entry name" value="G-PROTEIN COUPLED RECEPTOR MTH-RELATED"/>
    <property type="match status" value="1"/>
</dbReference>
<keyword evidence="14" id="KW-0807">Transducer</keyword>
<dbReference type="CDD" id="cd15039">
    <property type="entry name" value="7tmB3_Methuselah-like"/>
    <property type="match status" value="1"/>
</dbReference>
<feature type="transmembrane region" description="Helical" evidence="15">
    <location>
        <begin position="310"/>
        <end position="329"/>
    </location>
</feature>
<evidence type="ECO:0000313" key="17">
    <source>
        <dbReference type="EMBL" id="EDW76942.2"/>
    </source>
</evidence>
<feature type="transmembrane region" description="Helical" evidence="15">
    <location>
        <begin position="363"/>
        <end position="388"/>
    </location>
</feature>
<evidence type="ECO:0000256" key="2">
    <source>
        <dbReference type="ARBA" id="ARBA00008979"/>
    </source>
</evidence>
<evidence type="ECO:0000256" key="7">
    <source>
        <dbReference type="ARBA" id="ARBA00022729"/>
    </source>
</evidence>
<dbReference type="SUPFAM" id="SSF81321">
    <property type="entry name" value="Family A G protein-coupled receptor-like"/>
    <property type="match status" value="1"/>
</dbReference>
<dbReference type="GO" id="GO:0004984">
    <property type="term" value="F:olfactory receptor activity"/>
    <property type="evidence" value="ECO:0007669"/>
    <property type="project" value="InterPro"/>
</dbReference>
<dbReference type="GO" id="GO:0007166">
    <property type="term" value="P:cell surface receptor signaling pathway"/>
    <property type="evidence" value="ECO:0007669"/>
    <property type="project" value="InterPro"/>
</dbReference>
<evidence type="ECO:0000256" key="13">
    <source>
        <dbReference type="ARBA" id="ARBA00023180"/>
    </source>
</evidence>
<organism evidence="17 18">
    <name type="scientific">Drosophila willistoni</name>
    <name type="common">Fruit fly</name>
    <dbReference type="NCBI Taxonomy" id="7260"/>
    <lineage>
        <taxon>Eukaryota</taxon>
        <taxon>Metazoa</taxon>
        <taxon>Ecdysozoa</taxon>
        <taxon>Arthropoda</taxon>
        <taxon>Hexapoda</taxon>
        <taxon>Insecta</taxon>
        <taxon>Pterygota</taxon>
        <taxon>Neoptera</taxon>
        <taxon>Endopterygota</taxon>
        <taxon>Diptera</taxon>
        <taxon>Brachycera</taxon>
        <taxon>Muscomorpha</taxon>
        <taxon>Ephydroidea</taxon>
        <taxon>Drosophilidae</taxon>
        <taxon>Drosophila</taxon>
        <taxon>Sophophora</taxon>
    </lineage>
</organism>
<dbReference type="InterPro" id="IPR017981">
    <property type="entry name" value="GPCR_2-like_7TM"/>
</dbReference>
<feature type="domain" description="G-protein coupled receptors family 2 profile 2" evidence="16">
    <location>
        <begin position="198"/>
        <end position="469"/>
    </location>
</feature>
<feature type="transmembrane region" description="Helical" evidence="15">
    <location>
        <begin position="416"/>
        <end position="437"/>
    </location>
</feature>
<keyword evidence="5 15" id="KW-0812">Transmembrane</keyword>
<dbReference type="InterPro" id="IPR051384">
    <property type="entry name" value="Mth_GPCR"/>
</dbReference>
<dbReference type="FunCoup" id="B4MXA9">
    <property type="interactions" value="95"/>
</dbReference>
<feature type="transmembrane region" description="Helical" evidence="15">
    <location>
        <begin position="625"/>
        <end position="644"/>
    </location>
</feature>
<evidence type="ECO:0000256" key="9">
    <source>
        <dbReference type="ARBA" id="ARBA00023040"/>
    </source>
</evidence>
<keyword evidence="7" id="KW-0732">Signal</keyword>
<dbReference type="InterPro" id="IPR010596">
    <property type="entry name" value="Methuselah_N_dom"/>
</dbReference>
<gene>
    <name evidence="17" type="primary">Dwil\GK20993</name>
    <name evidence="17" type="ORF">Dwil_GK20993</name>
</gene>
<evidence type="ECO:0000256" key="4">
    <source>
        <dbReference type="ARBA" id="ARBA00022606"/>
    </source>
</evidence>
<dbReference type="HOGENOM" id="CLU_357993_0_0_1"/>
<reference evidence="17 18" key="1">
    <citation type="journal article" date="2007" name="Nature">
        <title>Evolution of genes and genomes on the Drosophila phylogeny.</title>
        <authorList>
            <consortium name="Drosophila 12 Genomes Consortium"/>
            <person name="Clark A.G."/>
            <person name="Eisen M.B."/>
            <person name="Smith D.R."/>
            <person name="Bergman C.M."/>
            <person name="Oliver B."/>
            <person name="Markow T.A."/>
            <person name="Kaufman T.C."/>
            <person name="Kellis M."/>
            <person name="Gelbart W."/>
            <person name="Iyer V.N."/>
            <person name="Pollard D.A."/>
            <person name="Sackton T.B."/>
            <person name="Larracuente A.M."/>
            <person name="Singh N.D."/>
            <person name="Abad J.P."/>
            <person name="Abt D.N."/>
            <person name="Adryan B."/>
            <person name="Aguade M."/>
            <person name="Akashi H."/>
            <person name="Anderson W.W."/>
            <person name="Aquadro C.F."/>
            <person name="Ardell D.H."/>
            <person name="Arguello R."/>
            <person name="Artieri C.G."/>
            <person name="Barbash D.A."/>
            <person name="Barker D."/>
            <person name="Barsanti P."/>
            <person name="Batterham P."/>
            <person name="Batzoglou S."/>
            <person name="Begun D."/>
            <person name="Bhutkar A."/>
            <person name="Blanco E."/>
            <person name="Bosak S.A."/>
            <person name="Bradley R.K."/>
            <person name="Brand A.D."/>
            <person name="Brent M.R."/>
            <person name="Brooks A.N."/>
            <person name="Brown R.H."/>
            <person name="Butlin R.K."/>
            <person name="Caggese C."/>
            <person name="Calvi B.R."/>
            <person name="Bernardo de Carvalho A."/>
            <person name="Caspi A."/>
            <person name="Castrezana S."/>
            <person name="Celniker S.E."/>
            <person name="Chang J.L."/>
            <person name="Chapple C."/>
            <person name="Chatterji S."/>
            <person name="Chinwalla A."/>
            <person name="Civetta A."/>
            <person name="Clifton S.W."/>
            <person name="Comeron J.M."/>
            <person name="Costello J.C."/>
            <person name="Coyne J.A."/>
            <person name="Daub J."/>
            <person name="David R.G."/>
            <person name="Delcher A.L."/>
            <person name="Delehaunty K."/>
            <person name="Do C.B."/>
            <person name="Ebling H."/>
            <person name="Edwards K."/>
            <person name="Eickbush T."/>
            <person name="Evans J.D."/>
            <person name="Filipski A."/>
            <person name="Findeiss S."/>
            <person name="Freyhult E."/>
            <person name="Fulton L."/>
            <person name="Fulton R."/>
            <person name="Garcia A.C."/>
            <person name="Gardiner A."/>
            <person name="Garfield D.A."/>
            <person name="Garvin B.E."/>
            <person name="Gibson G."/>
            <person name="Gilbert D."/>
            <person name="Gnerre S."/>
            <person name="Godfrey J."/>
            <person name="Good R."/>
            <person name="Gotea V."/>
            <person name="Gravely B."/>
            <person name="Greenberg A.J."/>
            <person name="Griffiths-Jones S."/>
            <person name="Gross S."/>
            <person name="Guigo R."/>
            <person name="Gustafson E.A."/>
            <person name="Haerty W."/>
            <person name="Hahn M.W."/>
            <person name="Halligan D.L."/>
            <person name="Halpern A.L."/>
            <person name="Halter G.M."/>
            <person name="Han M.V."/>
            <person name="Heger A."/>
            <person name="Hillier L."/>
            <person name="Hinrichs A.S."/>
            <person name="Holmes I."/>
            <person name="Hoskins R.A."/>
            <person name="Hubisz M.J."/>
            <person name="Hultmark D."/>
            <person name="Huntley M.A."/>
            <person name="Jaffe D.B."/>
            <person name="Jagadeeshan S."/>
            <person name="Jeck W.R."/>
            <person name="Johnson J."/>
            <person name="Jones C.D."/>
            <person name="Jordan W.C."/>
            <person name="Karpen G.H."/>
            <person name="Kataoka E."/>
            <person name="Keightley P.D."/>
            <person name="Kheradpour P."/>
            <person name="Kirkness E.F."/>
            <person name="Koerich L.B."/>
            <person name="Kristiansen K."/>
            <person name="Kudrna D."/>
            <person name="Kulathinal R.J."/>
            <person name="Kumar S."/>
            <person name="Kwok R."/>
            <person name="Lander E."/>
            <person name="Langley C.H."/>
            <person name="Lapoint R."/>
            <person name="Lazzaro B.P."/>
            <person name="Lee S.J."/>
            <person name="Levesque L."/>
            <person name="Li R."/>
            <person name="Lin C.F."/>
            <person name="Lin M.F."/>
            <person name="Lindblad-Toh K."/>
            <person name="Llopart A."/>
            <person name="Long M."/>
            <person name="Low L."/>
            <person name="Lozovsky E."/>
            <person name="Lu J."/>
            <person name="Luo M."/>
            <person name="Machado C.A."/>
            <person name="Makalowski W."/>
            <person name="Marzo M."/>
            <person name="Matsuda M."/>
            <person name="Matzkin L."/>
            <person name="McAllister B."/>
            <person name="McBride C.S."/>
            <person name="McKernan B."/>
            <person name="McKernan K."/>
            <person name="Mendez-Lago M."/>
            <person name="Minx P."/>
            <person name="Mollenhauer M.U."/>
            <person name="Montooth K."/>
            <person name="Mount S.M."/>
            <person name="Mu X."/>
            <person name="Myers E."/>
            <person name="Negre B."/>
            <person name="Newfeld S."/>
            <person name="Nielsen R."/>
            <person name="Noor M.A."/>
            <person name="O'Grady P."/>
            <person name="Pachter L."/>
            <person name="Papaceit M."/>
            <person name="Parisi M.J."/>
            <person name="Parisi M."/>
            <person name="Parts L."/>
            <person name="Pedersen J.S."/>
            <person name="Pesole G."/>
            <person name="Phillippy A.M."/>
            <person name="Ponting C.P."/>
            <person name="Pop M."/>
            <person name="Porcelli D."/>
            <person name="Powell J.R."/>
            <person name="Prohaska S."/>
            <person name="Pruitt K."/>
            <person name="Puig M."/>
            <person name="Quesneville H."/>
            <person name="Ram K.R."/>
            <person name="Rand D."/>
            <person name="Rasmussen M.D."/>
            <person name="Reed L.K."/>
            <person name="Reenan R."/>
            <person name="Reily A."/>
            <person name="Remington K.A."/>
            <person name="Rieger T.T."/>
            <person name="Ritchie M.G."/>
            <person name="Robin C."/>
            <person name="Rogers Y.H."/>
            <person name="Rohde C."/>
            <person name="Rozas J."/>
            <person name="Rubenfield M.J."/>
            <person name="Ruiz A."/>
            <person name="Russo S."/>
            <person name="Salzberg S.L."/>
            <person name="Sanchez-Gracia A."/>
            <person name="Saranga D.J."/>
            <person name="Sato H."/>
            <person name="Schaeffer S.W."/>
            <person name="Schatz M.C."/>
            <person name="Schlenke T."/>
            <person name="Schwartz R."/>
            <person name="Segarra C."/>
            <person name="Singh R.S."/>
            <person name="Sirot L."/>
            <person name="Sirota M."/>
            <person name="Sisneros N.B."/>
            <person name="Smith C.D."/>
            <person name="Smith T.F."/>
            <person name="Spieth J."/>
            <person name="Stage D.E."/>
            <person name="Stark A."/>
            <person name="Stephan W."/>
            <person name="Strausberg R.L."/>
            <person name="Strempel S."/>
            <person name="Sturgill D."/>
            <person name="Sutton G."/>
            <person name="Sutton G.G."/>
            <person name="Tao W."/>
            <person name="Teichmann S."/>
            <person name="Tobari Y.N."/>
            <person name="Tomimura Y."/>
            <person name="Tsolas J.M."/>
            <person name="Valente V.L."/>
            <person name="Venter E."/>
            <person name="Venter J.C."/>
            <person name="Vicario S."/>
            <person name="Vieira F.G."/>
            <person name="Vilella A.J."/>
            <person name="Villasante A."/>
            <person name="Walenz B."/>
            <person name="Wang J."/>
            <person name="Wasserman M."/>
            <person name="Watts T."/>
            <person name="Wilson D."/>
            <person name="Wilson R.K."/>
            <person name="Wing R.A."/>
            <person name="Wolfner M.F."/>
            <person name="Wong A."/>
            <person name="Wong G.K."/>
            <person name="Wu C.I."/>
            <person name="Wu G."/>
            <person name="Yamamoto D."/>
            <person name="Yang H.P."/>
            <person name="Yang S.P."/>
            <person name="Yorke J.A."/>
            <person name="Yoshida K."/>
            <person name="Zdobnov E."/>
            <person name="Zhang P."/>
            <person name="Zhang Y."/>
            <person name="Zimin A.V."/>
            <person name="Baldwin J."/>
            <person name="Abdouelleil A."/>
            <person name="Abdulkadir J."/>
            <person name="Abebe A."/>
            <person name="Abera B."/>
            <person name="Abreu J."/>
            <person name="Acer S.C."/>
            <person name="Aftuck L."/>
            <person name="Alexander A."/>
            <person name="An P."/>
            <person name="Anderson E."/>
            <person name="Anderson S."/>
            <person name="Arachi H."/>
            <person name="Azer M."/>
            <person name="Bachantsang P."/>
            <person name="Barry A."/>
            <person name="Bayul T."/>
            <person name="Berlin A."/>
            <person name="Bessette D."/>
            <person name="Bloom T."/>
            <person name="Blye J."/>
            <person name="Boguslavskiy L."/>
            <person name="Bonnet C."/>
            <person name="Boukhgalter B."/>
            <person name="Bourzgui I."/>
            <person name="Brown A."/>
            <person name="Cahill P."/>
            <person name="Channer S."/>
            <person name="Cheshatsang Y."/>
            <person name="Chuda L."/>
            <person name="Citroen M."/>
            <person name="Collymore A."/>
            <person name="Cooke P."/>
            <person name="Costello M."/>
            <person name="D'Aco K."/>
            <person name="Daza R."/>
            <person name="De Haan G."/>
            <person name="DeGray S."/>
            <person name="DeMaso C."/>
            <person name="Dhargay N."/>
            <person name="Dooley K."/>
            <person name="Dooley E."/>
            <person name="Doricent M."/>
            <person name="Dorje P."/>
            <person name="Dorjee K."/>
            <person name="Dupes A."/>
            <person name="Elong R."/>
            <person name="Falk J."/>
            <person name="Farina A."/>
            <person name="Faro S."/>
            <person name="Ferguson D."/>
            <person name="Fisher S."/>
            <person name="Foley C.D."/>
            <person name="Franke A."/>
            <person name="Friedrich D."/>
            <person name="Gadbois L."/>
            <person name="Gearin G."/>
            <person name="Gearin C.R."/>
            <person name="Giannoukos G."/>
            <person name="Goode T."/>
            <person name="Graham J."/>
            <person name="Grandbois E."/>
            <person name="Grewal S."/>
            <person name="Gyaltsen K."/>
            <person name="Hafez N."/>
            <person name="Hagos B."/>
            <person name="Hall J."/>
            <person name="Henson C."/>
            <person name="Hollinger A."/>
            <person name="Honan T."/>
            <person name="Huard M.D."/>
            <person name="Hughes L."/>
            <person name="Hurhula B."/>
            <person name="Husby M.E."/>
            <person name="Kamat A."/>
            <person name="Kanga B."/>
            <person name="Kashin S."/>
            <person name="Khazanovich D."/>
            <person name="Kisner P."/>
            <person name="Lance K."/>
            <person name="Lara M."/>
            <person name="Lee W."/>
            <person name="Lennon N."/>
            <person name="Letendre F."/>
            <person name="LeVine R."/>
            <person name="Lipovsky A."/>
            <person name="Liu X."/>
            <person name="Liu J."/>
            <person name="Liu S."/>
            <person name="Lokyitsang T."/>
            <person name="Lokyitsang Y."/>
            <person name="Lubonja R."/>
            <person name="Lui A."/>
            <person name="MacDonald P."/>
            <person name="Magnisalis V."/>
            <person name="Maru K."/>
            <person name="Matthews C."/>
            <person name="McCusker W."/>
            <person name="McDonough S."/>
            <person name="Mehta T."/>
            <person name="Meldrim J."/>
            <person name="Meneus L."/>
            <person name="Mihai O."/>
            <person name="Mihalev A."/>
            <person name="Mihova T."/>
            <person name="Mittelman R."/>
            <person name="Mlenga V."/>
            <person name="Montmayeur A."/>
            <person name="Mulrain L."/>
            <person name="Navidi A."/>
            <person name="Naylor J."/>
            <person name="Negash T."/>
            <person name="Nguyen T."/>
            <person name="Nguyen N."/>
            <person name="Nicol R."/>
            <person name="Norbu C."/>
            <person name="Norbu N."/>
            <person name="Novod N."/>
            <person name="O'Neill B."/>
            <person name="Osman S."/>
            <person name="Markiewicz E."/>
            <person name="Oyono O.L."/>
            <person name="Patti C."/>
            <person name="Phunkhang P."/>
            <person name="Pierre F."/>
            <person name="Priest M."/>
            <person name="Raghuraman S."/>
            <person name="Rege F."/>
            <person name="Reyes R."/>
            <person name="Rise C."/>
            <person name="Rogov P."/>
            <person name="Ross K."/>
            <person name="Ryan E."/>
            <person name="Settipalli S."/>
            <person name="Shea T."/>
            <person name="Sherpa N."/>
            <person name="Shi L."/>
            <person name="Shih D."/>
            <person name="Sparrow T."/>
            <person name="Spaulding J."/>
            <person name="Stalker J."/>
            <person name="Stange-Thomann N."/>
            <person name="Stavropoulos S."/>
            <person name="Stone C."/>
            <person name="Strader C."/>
            <person name="Tesfaye S."/>
            <person name="Thomson T."/>
            <person name="Thoulutsang Y."/>
            <person name="Thoulutsang D."/>
            <person name="Topham K."/>
            <person name="Topping I."/>
            <person name="Tsamla T."/>
            <person name="Vassiliev H."/>
            <person name="Vo A."/>
            <person name="Wangchuk T."/>
            <person name="Wangdi T."/>
            <person name="Weiand M."/>
            <person name="Wilkinson J."/>
            <person name="Wilson A."/>
            <person name="Yadav S."/>
            <person name="Young G."/>
            <person name="Yu Q."/>
            <person name="Zembek L."/>
            <person name="Zhong D."/>
            <person name="Zimmer A."/>
            <person name="Zwirko Z."/>
            <person name="Jaffe D.B."/>
            <person name="Alvarez P."/>
            <person name="Brockman W."/>
            <person name="Butler J."/>
            <person name="Chin C."/>
            <person name="Gnerre S."/>
            <person name="Grabherr M."/>
            <person name="Kleber M."/>
            <person name="Mauceli E."/>
            <person name="MacCallum I."/>
        </authorList>
    </citation>
    <scope>NUCLEOTIDE SEQUENCE [LARGE SCALE GENOMIC DNA]</scope>
    <source>
        <strain evidence="18">Tucson 14030-0811.24</strain>
    </source>
</reference>
<evidence type="ECO:0000256" key="8">
    <source>
        <dbReference type="ARBA" id="ARBA00022989"/>
    </source>
</evidence>
<dbReference type="InterPro" id="IPR036272">
    <property type="entry name" value="Methuselah_N_sf"/>
</dbReference>
<dbReference type="AlphaFoldDB" id="B4MXA9"/>
<dbReference type="SUPFAM" id="SSF63877">
    <property type="entry name" value="Methuselah ectodomain"/>
    <property type="match status" value="1"/>
</dbReference>
<keyword evidence="8 15" id="KW-1133">Transmembrane helix</keyword>
<dbReference type="OrthoDB" id="6134459at2759"/>
<keyword evidence="13" id="KW-0325">Glycoprotein</keyword>
<evidence type="ECO:0000256" key="14">
    <source>
        <dbReference type="ARBA" id="ARBA00023224"/>
    </source>
</evidence>
<dbReference type="InterPro" id="IPR004117">
    <property type="entry name" value="7tm6_olfct_rcpt"/>
</dbReference>
<comment type="similarity">
    <text evidence="2">Belongs to the G-protein coupled receptor 2 family. Mth subfamily.</text>
</comment>
<dbReference type="Pfam" id="PF02949">
    <property type="entry name" value="7tm_6"/>
    <property type="match status" value="1"/>
</dbReference>
<keyword evidence="18" id="KW-1185">Reference proteome</keyword>
<name>B4MXA9_DROWI</name>
<feature type="transmembrane region" description="Helical" evidence="15">
    <location>
        <begin position="580"/>
        <end position="605"/>
    </location>
</feature>
<evidence type="ECO:0000256" key="12">
    <source>
        <dbReference type="ARBA" id="ARBA00023170"/>
    </source>
</evidence>
<feature type="transmembrane region" description="Helical" evidence="15">
    <location>
        <begin position="204"/>
        <end position="223"/>
    </location>
</feature>
<evidence type="ECO:0000259" key="16">
    <source>
        <dbReference type="PROSITE" id="PS50261"/>
    </source>
</evidence>
<dbReference type="GO" id="GO:0005886">
    <property type="term" value="C:plasma membrane"/>
    <property type="evidence" value="ECO:0007669"/>
    <property type="project" value="UniProtKB-SubCell"/>
</dbReference>
<evidence type="ECO:0000256" key="5">
    <source>
        <dbReference type="ARBA" id="ARBA00022692"/>
    </source>
</evidence>
<feature type="transmembrane region" description="Helical" evidence="15">
    <location>
        <begin position="519"/>
        <end position="538"/>
    </location>
</feature>
<dbReference type="Gene3D" id="2.170.180.11">
    <property type="entry name" value="Methuselah ectodomain, domain 2"/>
    <property type="match status" value="1"/>
</dbReference>
<dbReference type="eggNOG" id="KOG4193">
    <property type="taxonomic scope" value="Eukaryota"/>
</dbReference>
<feature type="transmembrane region" description="Helical" evidence="15">
    <location>
        <begin position="452"/>
        <end position="468"/>
    </location>
</feature>
<dbReference type="Pfam" id="PF00002">
    <property type="entry name" value="7tm_2"/>
    <property type="match status" value="1"/>
</dbReference>
<keyword evidence="12" id="KW-0675">Receptor</keyword>
<protein>
    <recommendedName>
        <fullName evidence="16">G-protein coupled receptors family 2 profile 2 domain-containing protein</fullName>
    </recommendedName>
</protein>
<feature type="transmembrane region" description="Helical" evidence="15">
    <location>
        <begin position="268"/>
        <end position="289"/>
    </location>
</feature>
<dbReference type="Proteomes" id="UP000007798">
    <property type="component" value="Unassembled WGS sequence"/>
</dbReference>
<keyword evidence="10 15" id="KW-0472">Membrane</keyword>
<dbReference type="PROSITE" id="PS50261">
    <property type="entry name" value="G_PROTEIN_RECEP_F2_4"/>
    <property type="match status" value="1"/>
</dbReference>
<dbReference type="Gene3D" id="2.30.160.11">
    <property type="match status" value="1"/>
</dbReference>
<keyword evidence="3" id="KW-1003">Cell membrane</keyword>
<sequence>MLFIADPALSQLNCDYYDTVDLTGIQPFKNGSYLYENIIIPADLIAEYDYRLTGENDESTYVPKYFRGCACRLKPCVRFCCHHNLMFMNGECIGDTDKALEYDPYLNITTSDGSVVEKHVLNEFVVQRHLPLPCSEIGTYHLDDRIAGYRWSLFENGSFKRTEDGLTFDKSEYCLQPVELPDREIRLVPHNCQIPSQDNIYPKILVPISLISFLITIAVYLYLPKLRNLHGKCFVCYLISLFIGYSLLFVDLFKACIYYYYLCYITGYLGYFGMLAAFFWLTVISLDLWNSFRGTNYNVNRLTSGNRFRIYNLYAWGMPLVLTILIAILDQVLLDPNLEDLTWVPGVYYNGCWIKTFDWSAMVYFYGPMLILIVFNTTLFILVAIQIFKVKKELNNMVQRQERKQKLNSDKQNYSFFLRLFIIMGVSWSLEIVSYLVSNDRLWNGILKSADFLHYSEGLIILIFFVLKRNIYEACLARLRQQMEKIYRLPIMFQFVSSLITVAMTVFQTIVGDASNSSLLMYFLLSGVICQLFLYCWFGNEVYEQSKTLSTSAFGCDWFKLDMKLKRSLLIFMINADRPFLFTAGGFMGLTLTSFANILDLNIWLGQLAGLPLIGVNQEAKCQRIGQQILGFLMLIALFCYVSLEIYDLKRSWTNLDMMTQNLVMTLTHLGYWFKVYV</sequence>
<dbReference type="EMBL" id="CH963876">
    <property type="protein sequence ID" value="EDW76942.2"/>
    <property type="molecule type" value="Genomic_DNA"/>
</dbReference>
<evidence type="ECO:0000256" key="3">
    <source>
        <dbReference type="ARBA" id="ARBA00022475"/>
    </source>
</evidence>
<evidence type="ECO:0000313" key="18">
    <source>
        <dbReference type="Proteomes" id="UP000007798"/>
    </source>
</evidence>
<proteinExistence type="inferred from homology"/>
<keyword evidence="6" id="KW-0552">Olfaction</keyword>
<dbReference type="Gene3D" id="1.20.1070.10">
    <property type="entry name" value="Rhodopsin 7-helix transmembrane proteins"/>
    <property type="match status" value="1"/>
</dbReference>
<dbReference type="PANTHER" id="PTHR47154">
    <property type="entry name" value="G-PROTEIN COUPLED RECEPTOR MTH-RELATED"/>
    <property type="match status" value="1"/>
</dbReference>
<feature type="transmembrane region" description="Helical" evidence="15">
    <location>
        <begin position="489"/>
        <end position="507"/>
    </location>
</feature>